<evidence type="ECO:0000313" key="2">
    <source>
        <dbReference type="Proteomes" id="UP000001430"/>
    </source>
</evidence>
<dbReference type="EMBL" id="CP000576">
    <property type="protein sequence ID" value="ABO17325.1"/>
    <property type="molecule type" value="Genomic_DNA"/>
</dbReference>
<protein>
    <submittedName>
        <fullName evidence="1">Uncharacterized protein</fullName>
    </submittedName>
</protein>
<dbReference type="KEGG" id="pmg:P9301_07021"/>
<reference evidence="1 2" key="1">
    <citation type="journal article" date="2007" name="PLoS Genet.">
        <title>Patterns and implications of gene gain and loss in the evolution of Prochlorococcus.</title>
        <authorList>
            <person name="Kettler G.C."/>
            <person name="Martiny A.C."/>
            <person name="Huang K."/>
            <person name="Zucker J."/>
            <person name="Coleman M.L."/>
            <person name="Rodrigue S."/>
            <person name="Chen F."/>
            <person name="Lapidus A."/>
            <person name="Ferriera S."/>
            <person name="Johnson J."/>
            <person name="Steglich C."/>
            <person name="Church G.M."/>
            <person name="Richardson P."/>
            <person name="Chisholm S.W."/>
        </authorList>
    </citation>
    <scope>NUCLEOTIDE SEQUENCE [LARGE SCALE GENOMIC DNA]</scope>
    <source>
        <strain evidence="1 2">MIT 9301</strain>
    </source>
</reference>
<organism evidence="1 2">
    <name type="scientific">Prochlorococcus marinus (strain MIT 9301)</name>
    <dbReference type="NCBI Taxonomy" id="167546"/>
    <lineage>
        <taxon>Bacteria</taxon>
        <taxon>Bacillati</taxon>
        <taxon>Cyanobacteriota</taxon>
        <taxon>Cyanophyceae</taxon>
        <taxon>Synechococcales</taxon>
        <taxon>Prochlorococcaceae</taxon>
        <taxon>Prochlorococcus</taxon>
    </lineage>
</organism>
<name>A3PC50_PROM0</name>
<proteinExistence type="predicted"/>
<dbReference type="AlphaFoldDB" id="A3PC50"/>
<dbReference type="InterPro" id="IPR045584">
    <property type="entry name" value="Pilin-like"/>
</dbReference>
<dbReference type="HOGENOM" id="CLU_1785183_0_0_3"/>
<accession>A3PC50</accession>
<dbReference type="Proteomes" id="UP000001430">
    <property type="component" value="Chromosome"/>
</dbReference>
<evidence type="ECO:0000313" key="1">
    <source>
        <dbReference type="EMBL" id="ABO17325.1"/>
    </source>
</evidence>
<sequence>MVVISIIGVLASIVIPNFRPAIEFIEVLIAEKHLLKAVKECQLGLINYDISPQYTLPVNEVNLGIFKNNKFTFSHTGIGGDCSPEFGGNQLRVSRIDINSENIIYSLIINVKTGEKSSEGSLPDWLDWWDGKSSNLIPDDDMLLD</sequence>
<dbReference type="SUPFAM" id="SSF54523">
    <property type="entry name" value="Pili subunits"/>
    <property type="match status" value="1"/>
</dbReference>
<keyword evidence="2" id="KW-1185">Reference proteome</keyword>
<dbReference type="STRING" id="167546.P9301_07021"/>
<gene>
    <name evidence="1" type="ordered locus">P9301_07021</name>
</gene>